<dbReference type="Pfam" id="PF12796">
    <property type="entry name" value="Ank_2"/>
    <property type="match status" value="1"/>
</dbReference>
<accession>A0A1D9QL22</accession>
<dbReference type="AlphaFoldDB" id="A0A1D9QL22"/>
<reference evidence="3" key="1">
    <citation type="journal article" date="2017" name="Genome Biol. Evol.">
        <title>The complete genome sequence of the phytopathogenic fungus Sclerotinia sclerotiorum reveals insights into the genome architecture of broad host range pathogens.</title>
        <authorList>
            <person name="Derbyshire M."/>
            <person name="Denton-Giles M."/>
            <person name="Hegedus D."/>
            <person name="Seifbarghy S."/>
            <person name="Rollins J."/>
            <person name="van Kan J."/>
            <person name="Seidl M.F."/>
            <person name="Faino L."/>
            <person name="Mbengue M."/>
            <person name="Navaud O."/>
            <person name="Raffaele S."/>
            <person name="Hammond-Kosack K."/>
            <person name="Heard S."/>
            <person name="Oliver R."/>
        </authorList>
    </citation>
    <scope>NUCLEOTIDE SEQUENCE [LARGE SCALE GENOMIC DNA]</scope>
    <source>
        <strain evidence="3">ATCC 18683 / 1980 / Ss-1</strain>
    </source>
</reference>
<dbReference type="EMBL" id="CP017828">
    <property type="protein sequence ID" value="APA15645.1"/>
    <property type="molecule type" value="Genomic_DNA"/>
</dbReference>
<name>A0A1D9QL22_SCLS1</name>
<keyword evidence="1" id="KW-0040">ANK repeat</keyword>
<dbReference type="SMART" id="SM00248">
    <property type="entry name" value="ANK"/>
    <property type="match status" value="3"/>
</dbReference>
<dbReference type="PROSITE" id="PS50088">
    <property type="entry name" value="ANK_REPEAT"/>
    <property type="match status" value="1"/>
</dbReference>
<dbReference type="OrthoDB" id="4772757at2759"/>
<feature type="repeat" description="ANK" evidence="1">
    <location>
        <begin position="68"/>
        <end position="100"/>
    </location>
</feature>
<gene>
    <name evidence="2" type="ORF">sscle_15g104150</name>
</gene>
<evidence type="ECO:0000256" key="1">
    <source>
        <dbReference type="PROSITE-ProRule" id="PRU00023"/>
    </source>
</evidence>
<dbReference type="VEuPathDB" id="FungiDB:sscle_15g104150"/>
<dbReference type="InterPro" id="IPR002110">
    <property type="entry name" value="Ankyrin_rpt"/>
</dbReference>
<protein>
    <submittedName>
        <fullName evidence="2">Uncharacterized protein</fullName>
    </submittedName>
</protein>
<dbReference type="SUPFAM" id="SSF48403">
    <property type="entry name" value="Ankyrin repeat"/>
    <property type="match status" value="1"/>
</dbReference>
<dbReference type="InterPro" id="IPR036770">
    <property type="entry name" value="Ankyrin_rpt-contain_sf"/>
</dbReference>
<dbReference type="PROSITE" id="PS50297">
    <property type="entry name" value="ANK_REP_REGION"/>
    <property type="match status" value="1"/>
</dbReference>
<sequence length="162" mass="18436">MNFLDLASELIHEILLEAALKRSLSGKVVKTSACLQDLRGGLEKHTHLGNLEIVRYILDGGIKIHDWLGGPSLEAACRENHEDVVDLLLERGANLNVYYERKERLGWLGDQILCVGAEGSDLRIVRKLLDRGATLLQIWKNDLALRWAVSREDRVMLKFRWP</sequence>
<evidence type="ECO:0000313" key="2">
    <source>
        <dbReference type="EMBL" id="APA15645.1"/>
    </source>
</evidence>
<dbReference type="Gene3D" id="1.25.40.20">
    <property type="entry name" value="Ankyrin repeat-containing domain"/>
    <property type="match status" value="1"/>
</dbReference>
<organism evidence="2 3">
    <name type="scientific">Sclerotinia sclerotiorum (strain ATCC 18683 / 1980 / Ss-1)</name>
    <name type="common">White mold</name>
    <name type="synonym">Whetzelinia sclerotiorum</name>
    <dbReference type="NCBI Taxonomy" id="665079"/>
    <lineage>
        <taxon>Eukaryota</taxon>
        <taxon>Fungi</taxon>
        <taxon>Dikarya</taxon>
        <taxon>Ascomycota</taxon>
        <taxon>Pezizomycotina</taxon>
        <taxon>Leotiomycetes</taxon>
        <taxon>Helotiales</taxon>
        <taxon>Sclerotiniaceae</taxon>
        <taxon>Sclerotinia</taxon>
    </lineage>
</organism>
<proteinExistence type="predicted"/>
<evidence type="ECO:0000313" key="3">
    <source>
        <dbReference type="Proteomes" id="UP000177798"/>
    </source>
</evidence>
<dbReference type="Proteomes" id="UP000177798">
    <property type="component" value="Chromosome 15"/>
</dbReference>